<dbReference type="PANTHER" id="PTHR30620">
    <property type="entry name" value="PERIPLASMIC BETA-GLUCOSIDASE-RELATED"/>
    <property type="match status" value="1"/>
</dbReference>
<gene>
    <name evidence="7" type="ORF">AT9943_LOCUS12928</name>
</gene>
<dbReference type="SUPFAM" id="SSF51445">
    <property type="entry name" value="(Trans)glycosidases"/>
    <property type="match status" value="2"/>
</dbReference>
<dbReference type="PROSITE" id="PS00775">
    <property type="entry name" value="GLYCOSYL_HYDROL_F3"/>
    <property type="match status" value="2"/>
</dbReference>
<dbReference type="Proteomes" id="UP000516314">
    <property type="component" value="Chromosome 3"/>
</dbReference>
<evidence type="ECO:0000256" key="2">
    <source>
        <dbReference type="ARBA" id="ARBA00022801"/>
    </source>
</evidence>
<keyword evidence="3 4" id="KW-0326">Glycosidase</keyword>
<evidence type="ECO:0000259" key="5">
    <source>
        <dbReference type="Pfam" id="PF00933"/>
    </source>
</evidence>
<evidence type="ECO:0000256" key="3">
    <source>
        <dbReference type="ARBA" id="ARBA00023295"/>
    </source>
</evidence>
<dbReference type="Pfam" id="PF01915">
    <property type="entry name" value="Glyco_hydro_3_C"/>
    <property type="match status" value="2"/>
</dbReference>
<dbReference type="FunFam" id="3.20.20.300:FF:000003">
    <property type="entry name" value="Beta-D-glucan exohydrolase isoenzyme ExoI"/>
    <property type="match status" value="2"/>
</dbReference>
<dbReference type="InterPro" id="IPR036881">
    <property type="entry name" value="Glyco_hydro_3_C_sf"/>
</dbReference>
<dbReference type="EMBL" id="LR881468">
    <property type="protein sequence ID" value="CAD5325070.1"/>
    <property type="molecule type" value="Genomic_DNA"/>
</dbReference>
<dbReference type="PANTHER" id="PTHR30620:SF33">
    <property type="entry name" value="BETA-D-GLUCAN EXOHYDROLASE-LIKE PROTEIN-RELATED"/>
    <property type="match status" value="1"/>
</dbReference>
<evidence type="ECO:0000313" key="7">
    <source>
        <dbReference type="EMBL" id="CAD5325070.1"/>
    </source>
</evidence>
<dbReference type="Pfam" id="PF00933">
    <property type="entry name" value="Glyco_hydro_3"/>
    <property type="match status" value="2"/>
</dbReference>
<accession>A0A7G2EV96</accession>
<feature type="domain" description="Glycoside hydrolase family 3 C-terminal" evidence="6">
    <location>
        <begin position="980"/>
        <end position="1190"/>
    </location>
</feature>
<dbReference type="InterPro" id="IPR019800">
    <property type="entry name" value="Glyco_hydro_3_AS"/>
</dbReference>
<keyword evidence="2 4" id="KW-0378">Hydrolase</keyword>
<protein>
    <submittedName>
        <fullName evidence="7">(thale cress) hypothetical protein</fullName>
    </submittedName>
</protein>
<sequence length="1194" mass="130295">MTLPEKIGQMTQIERSVASPQVITNSFIGSVQSGAGSWPLEDAKSSDWADMIDGFQRSALASRLGIPIIYGTDAVHGNNNVYGATVFPHNIGLGATRDADLVKRIGAATALEIRASGVHWTFAPCVAVLGDPRWGRCYESYSEAAKIVCEMSLLISGLQGEPPEEHPYGYPFLAGRNNVIACAKHFVGDGGTEKGLSEGNTITSYEDLEKIHVAPYLNCIAQGVSTVMASFSSWNGSRLHSDYFLLTEVLKQKLGFKGFLVSDWDGLETISEPEGSNYRNCVMVPFKYEQFIQDMTDLVESGEIPIARVNDAVERILRVKFVAGLFEHPLADRSLLGTVGCKEHREVAREAVRKSLVLLKNGKNADTPFLPLDRNAKRILVVGMHANDLGNQCGGWTKIKSGQSGRITIGTTLLDSIKAAVGDKTEVIFEKTPTKETLASSDGFSYAIVAVGEPPYAEMKGDNSELTIPFNGNNIITAVAEKIPTLVILFSGRPMVLEPTVLEKTEALVAAWFPGTEGQGMSDVIFGDYDFKGKLPVSWFKRVDQLPLNAEANSYDPLFPLGFGLTSNFDKEKVVQQLQRRRRVKKMVVEESSCVYKNGDAPVEARVKDLLSRMTLPEKIGQMTQIERRVASPSAFTDFFIGSVLNAGGSVPFEDAKSSDWADMIDGFQRSALASRLGIPIIYGTDAVHGNNNVYGATVFPHNIGLGATRDADLVRRIGAATALEVRASGVHWAFSPCVAVLRDPRWGRCYESYGEDPELVCEMTSLVSGLQGVPPEEHPNGYPFVAGRNNVVACVKHFVGDGGTDKGINEGNTIASYEELEKIHIPPYLKCLAQGVSTVMASYSSWNGTRLHADRFLLTEILKEKLGFKGFLVSDWEGLDRLSEPQGSNYRYCIKTAVNAGIDMVMVPFKYEQFIQDMTDLVESGEIPMARINDAVERILRVKFVAGLFGHPLTDRSLLPTVGCNEHRELAQEAVRKSLVLLKNGKNADKPFLPLDRNAKRIIVTGTHADDLGYQCGGWTKTWFGLSGRITIGTTLLDAIKEAVGDETEVIYEKTPSKETLASSEGFSYAIVAVGEPPYAETMGDNSELRIPFNGTDIVTAVAEIIPTLVILISGRPVVLEPTVLEKTEALVAAWLPGTEGQGVADVVFGDYDFKGKLPVSWFKHVEHLPLDAHANSYDPLFPFGFGLNSKPV</sequence>
<organism evidence="7 8">
    <name type="scientific">Arabidopsis thaliana</name>
    <name type="common">Mouse-ear cress</name>
    <dbReference type="NCBI Taxonomy" id="3702"/>
    <lineage>
        <taxon>Eukaryota</taxon>
        <taxon>Viridiplantae</taxon>
        <taxon>Streptophyta</taxon>
        <taxon>Embryophyta</taxon>
        <taxon>Tracheophyta</taxon>
        <taxon>Spermatophyta</taxon>
        <taxon>Magnoliopsida</taxon>
        <taxon>eudicotyledons</taxon>
        <taxon>Gunneridae</taxon>
        <taxon>Pentapetalae</taxon>
        <taxon>rosids</taxon>
        <taxon>malvids</taxon>
        <taxon>Brassicales</taxon>
        <taxon>Brassicaceae</taxon>
        <taxon>Camelineae</taxon>
        <taxon>Arabidopsis</taxon>
    </lineage>
</organism>
<dbReference type="InterPro" id="IPR002772">
    <property type="entry name" value="Glyco_hydro_3_C"/>
</dbReference>
<evidence type="ECO:0000313" key="8">
    <source>
        <dbReference type="Proteomes" id="UP000516314"/>
    </source>
</evidence>
<dbReference type="InterPro" id="IPR001764">
    <property type="entry name" value="Glyco_hydro_3_N"/>
</dbReference>
<feature type="domain" description="Glycoside hydrolase family 3 N-terminal" evidence="5">
    <location>
        <begin position="615"/>
        <end position="943"/>
    </location>
</feature>
<dbReference type="GO" id="GO:0005975">
    <property type="term" value="P:carbohydrate metabolic process"/>
    <property type="evidence" value="ECO:0007669"/>
    <property type="project" value="InterPro"/>
</dbReference>
<evidence type="ECO:0000256" key="1">
    <source>
        <dbReference type="ARBA" id="ARBA00005336"/>
    </source>
</evidence>
<dbReference type="Gene3D" id="3.40.50.1700">
    <property type="entry name" value="Glycoside hydrolase family 3 C-terminal domain"/>
    <property type="match status" value="2"/>
</dbReference>
<dbReference type="InterPro" id="IPR017853">
    <property type="entry name" value="GH"/>
</dbReference>
<evidence type="ECO:0000256" key="4">
    <source>
        <dbReference type="RuleBase" id="RU361161"/>
    </source>
</evidence>
<dbReference type="InterPro" id="IPR051915">
    <property type="entry name" value="Cellulose_Degrad_GH3"/>
</dbReference>
<dbReference type="Gene3D" id="3.20.20.300">
    <property type="entry name" value="Glycoside hydrolase, family 3, N-terminal domain"/>
    <property type="match status" value="2"/>
</dbReference>
<name>A0A7G2EV96_ARATH</name>
<proteinExistence type="inferred from homology"/>
<dbReference type="FunFam" id="3.40.50.1700:FF:000002">
    <property type="entry name" value="Glycosyl hydrolase family protein"/>
    <property type="match status" value="2"/>
</dbReference>
<comment type="similarity">
    <text evidence="1 4">Belongs to the glycosyl hydrolase 3 family.</text>
</comment>
<reference evidence="7 8" key="1">
    <citation type="submission" date="2020-09" db="EMBL/GenBank/DDBJ databases">
        <authorList>
            <person name="Ashkenazy H."/>
        </authorList>
    </citation>
    <scope>NUCLEOTIDE SEQUENCE [LARGE SCALE GENOMIC DNA]</scope>
    <source>
        <strain evidence="8">cv. Cdm-0</strain>
    </source>
</reference>
<evidence type="ECO:0000259" key="6">
    <source>
        <dbReference type="Pfam" id="PF01915"/>
    </source>
</evidence>
<dbReference type="AlphaFoldDB" id="A0A7G2EV96"/>
<dbReference type="PRINTS" id="PR00133">
    <property type="entry name" value="GLHYDRLASE3"/>
</dbReference>
<dbReference type="GO" id="GO:0004553">
    <property type="term" value="F:hydrolase activity, hydrolyzing O-glycosyl compounds"/>
    <property type="evidence" value="ECO:0007669"/>
    <property type="project" value="InterPro"/>
</dbReference>
<dbReference type="InterPro" id="IPR036962">
    <property type="entry name" value="Glyco_hydro_3_N_sf"/>
</dbReference>
<dbReference type="SUPFAM" id="SSF52279">
    <property type="entry name" value="Beta-D-glucan exohydrolase, C-terminal domain"/>
    <property type="match status" value="2"/>
</dbReference>
<feature type="domain" description="Glycoside hydrolase family 3 N-terminal" evidence="5">
    <location>
        <begin position="2"/>
        <end position="319"/>
    </location>
</feature>
<feature type="domain" description="Glycoside hydrolase family 3 C-terminal" evidence="6">
    <location>
        <begin position="356"/>
        <end position="566"/>
    </location>
</feature>